<reference evidence="3 4" key="1">
    <citation type="submission" date="2019-06" db="EMBL/GenBank/DDBJ databases">
        <title>Genome analyses of bacteria isolated from kimchi.</title>
        <authorList>
            <person name="Lee S."/>
            <person name="Ahn S."/>
            <person name="Roh S."/>
        </authorList>
    </citation>
    <scope>NUCLEOTIDE SEQUENCE [LARGE SCALE GENOMIC DNA]</scope>
    <source>
        <strain evidence="3 4">CBA3620</strain>
    </source>
</reference>
<dbReference type="RefSeq" id="WP_147000284.1">
    <property type="nucleotide sequence ID" value="NZ_CP042374.1"/>
</dbReference>
<sequence length="205" mass="23620">MNFYTSDTHFYHESLLNSPVFSPRSQFITSEEMNEKIIESWNNKVKQTDTVYHLGDISLAFTKPSHLIMTKTLEILNRLNGNLVIIKGNHDNMSLLKFLMANNYVTVNGNLKFTIHEVGTRIKFNHYEVFLTHYPLMFGITKNKINLHGHIHNYSVHQKENINVGIDSPEIDYLPSGSVSFGAPLSESEIIHIIQAKRTDYLQRV</sequence>
<dbReference type="AlphaFoldDB" id="A0AAE6M2Z8"/>
<accession>A0AAE6M2Z8</accession>
<evidence type="ECO:0000313" key="3">
    <source>
        <dbReference type="EMBL" id="QEA32883.1"/>
    </source>
</evidence>
<gene>
    <name evidence="3" type="ORF">FGL89_01390</name>
</gene>
<dbReference type="SUPFAM" id="SSF56300">
    <property type="entry name" value="Metallo-dependent phosphatases"/>
    <property type="match status" value="1"/>
</dbReference>
<dbReference type="EMBL" id="CP042374">
    <property type="protein sequence ID" value="QEA32883.1"/>
    <property type="molecule type" value="Genomic_DNA"/>
</dbReference>
<dbReference type="Gene3D" id="3.60.21.10">
    <property type="match status" value="1"/>
</dbReference>
<proteinExistence type="inferred from homology"/>
<dbReference type="Proteomes" id="UP000321332">
    <property type="component" value="Chromosome"/>
</dbReference>
<comment type="similarity">
    <text evidence="1">Belongs to the metallophosphoesterase superfamily. YfcE family.</text>
</comment>
<organism evidence="3 4">
    <name type="scientific">Leuconostoc carnosum</name>
    <dbReference type="NCBI Taxonomy" id="1252"/>
    <lineage>
        <taxon>Bacteria</taxon>
        <taxon>Bacillati</taxon>
        <taxon>Bacillota</taxon>
        <taxon>Bacilli</taxon>
        <taxon>Lactobacillales</taxon>
        <taxon>Lactobacillaceae</taxon>
        <taxon>Leuconostoc</taxon>
    </lineage>
</organism>
<protein>
    <submittedName>
        <fullName evidence="3">Metallophosphatase</fullName>
    </submittedName>
</protein>
<evidence type="ECO:0000313" key="4">
    <source>
        <dbReference type="Proteomes" id="UP000321332"/>
    </source>
</evidence>
<dbReference type="GeneID" id="61186376"/>
<dbReference type="Pfam" id="PF12850">
    <property type="entry name" value="Metallophos_2"/>
    <property type="match status" value="1"/>
</dbReference>
<dbReference type="InterPro" id="IPR024654">
    <property type="entry name" value="Calcineurin-like_PHP_lpxH"/>
</dbReference>
<name>A0AAE6M2Z8_LEUCA</name>
<evidence type="ECO:0000259" key="2">
    <source>
        <dbReference type="Pfam" id="PF12850"/>
    </source>
</evidence>
<feature type="domain" description="Calcineurin-like phosphoesterase" evidence="2">
    <location>
        <begin position="6"/>
        <end position="162"/>
    </location>
</feature>
<dbReference type="InterPro" id="IPR029052">
    <property type="entry name" value="Metallo-depent_PP-like"/>
</dbReference>
<evidence type="ECO:0000256" key="1">
    <source>
        <dbReference type="ARBA" id="ARBA00008950"/>
    </source>
</evidence>